<reference evidence="1 2" key="1">
    <citation type="submission" date="2015-01" db="EMBL/GenBank/DDBJ databases">
        <title>Genome Sequencing of Rickettsiales.</title>
        <authorList>
            <person name="Daugherty S.C."/>
            <person name="Su Q."/>
            <person name="Abolude K."/>
            <person name="Beier-Sexton M."/>
            <person name="Carlyon J.A."/>
            <person name="Carter R."/>
            <person name="Day N.P."/>
            <person name="Dumler S.J."/>
            <person name="Dyachenko V."/>
            <person name="Godinez A."/>
            <person name="Kurtti T.J."/>
            <person name="Lichay M."/>
            <person name="Mullins K.E."/>
            <person name="Ott S."/>
            <person name="Pappas-Brown V."/>
            <person name="Paris D.H."/>
            <person name="Patel P."/>
            <person name="Richards A.L."/>
            <person name="Sadzewicz L."/>
            <person name="Sears K."/>
            <person name="Seidman D."/>
            <person name="Sengamalay N."/>
            <person name="Stenos J."/>
            <person name="Tallon L.J."/>
            <person name="Vincent G."/>
            <person name="Fraser C.M."/>
            <person name="Munderloh U."/>
            <person name="Dunning-Hotopp J.C."/>
        </authorList>
    </citation>
    <scope>NUCLEOTIDE SEQUENCE [LARGE SCALE GENOMIC DNA]</scope>
    <source>
        <strain evidence="1 2">Ect</strain>
    </source>
</reference>
<sequence>MILIAQVVVFPNTRKNYYIFSNTHKPKLMGILFLSDVVA</sequence>
<proteinExistence type="predicted"/>
<gene>
    <name evidence="1" type="ORF">RMAECT_0434</name>
</gene>
<dbReference type="Proteomes" id="UP000033591">
    <property type="component" value="Unassembled WGS sequence"/>
</dbReference>
<evidence type="ECO:0000313" key="1">
    <source>
        <dbReference type="EMBL" id="KJV78806.1"/>
    </source>
</evidence>
<dbReference type="AlphaFoldDB" id="A0A0F3PFW5"/>
<evidence type="ECO:0000313" key="2">
    <source>
        <dbReference type="Proteomes" id="UP000033591"/>
    </source>
</evidence>
<organism evidence="1 2">
    <name type="scientific">Rickettsia rhipicephali str. Ect</name>
    <dbReference type="NCBI Taxonomy" id="1359199"/>
    <lineage>
        <taxon>Bacteria</taxon>
        <taxon>Pseudomonadati</taxon>
        <taxon>Pseudomonadota</taxon>
        <taxon>Alphaproteobacteria</taxon>
        <taxon>Rickettsiales</taxon>
        <taxon>Rickettsiaceae</taxon>
        <taxon>Rickettsieae</taxon>
        <taxon>Rickettsia</taxon>
        <taxon>spotted fever group</taxon>
    </lineage>
</organism>
<dbReference type="EMBL" id="LAOC01000001">
    <property type="protein sequence ID" value="KJV78806.1"/>
    <property type="molecule type" value="Genomic_DNA"/>
</dbReference>
<protein>
    <submittedName>
        <fullName evidence="1">Uncharacterized protein</fullName>
    </submittedName>
</protein>
<name>A0A0F3PFW5_RICRH</name>
<accession>A0A0F3PFW5</accession>
<comment type="caution">
    <text evidence="1">The sequence shown here is derived from an EMBL/GenBank/DDBJ whole genome shotgun (WGS) entry which is preliminary data.</text>
</comment>